<sequence length="744" mass="79129">MKRSFSIGICLLVAVSFWACERPESPDFKLNHNVEAPLSVEKTYVFLGGEDALIDTTKEDFEDIFTSDPDGLVRITKEEEFNFGDLDDAIPTVEAPATTVNSQVGEIEIANFSSAGNVGTASFTEITGQSGLQKEDHLPAGSTPNPVDIPIDTEFFDSATISSNGSLELTVTNNLGFNFDVINIDLNVNGNSIGTAIIGTDNDPDNFNHGTTETTSISIASGETLSNLSVTVTGNWDNQTMQADPQDLIVNDVQGQNLAASSLTAAPEAQSFSSNGTSTIDESDFEFRNTGDFVELKSGDLSIDITNGIDVSVPTLTINFTGLEDANGNALQLDVTSSGAIPRSSTNGGQFSTSLSLADYRVTSSTITYTVDATTENVQDGFQDGDPFRTINATDQLDASIGLNNLTIKEAQGYVSPRQVLLNTDANSDGDLDVFDDNEAELTQIDGISDLSERVSDITFDNPILSAIYSTNLGVNTTIYAAIAGTDADGDTIYLNGESGSVNEVQPGEAPPELVADGVSLDESELIKFSVDLASDPDPIQGETGSNVFNSTNTNSSEFFSNLPTSIRFVGVAIVNEKKQSGTIVNPVIFDPKLGVELPFSFSANNATFDDTLDADLSDLPGEDDDQQLKEATLTLNYTNGLPLKLEMSLVFVDENGVPIMTKGNIAVDAASTNTEGFVGDGDAAENSTEISFTESELKKLNKARDLQVNITVNTPQQNVVKLRESDAISIQIDMEASITSTVN</sequence>
<dbReference type="RefSeq" id="WP_165269087.1">
    <property type="nucleotide sequence ID" value="NZ_JAALLS010000013.1"/>
</dbReference>
<dbReference type="EMBL" id="JAALLS010000013">
    <property type="protein sequence ID" value="NGP88894.1"/>
    <property type="molecule type" value="Genomic_DNA"/>
</dbReference>
<reference evidence="1 2" key="1">
    <citation type="submission" date="2020-02" db="EMBL/GenBank/DDBJ databases">
        <title>Aliifodinibius halophilus 2W32, complete genome.</title>
        <authorList>
            <person name="Li Y."/>
            <person name="Wu S."/>
        </authorList>
    </citation>
    <scope>NUCLEOTIDE SEQUENCE [LARGE SCALE GENOMIC DNA]</scope>
    <source>
        <strain evidence="1 2">2W32</strain>
    </source>
</reference>
<evidence type="ECO:0000313" key="1">
    <source>
        <dbReference type="EMBL" id="NGP88894.1"/>
    </source>
</evidence>
<gene>
    <name evidence="1" type="ORF">G3569_11040</name>
</gene>
<name>A0A6M1TDK1_9BACT</name>
<dbReference type="Proteomes" id="UP000479132">
    <property type="component" value="Unassembled WGS sequence"/>
</dbReference>
<proteinExistence type="predicted"/>
<dbReference type="AlphaFoldDB" id="A0A6M1TDK1"/>
<keyword evidence="2" id="KW-1185">Reference proteome</keyword>
<accession>A0A6M1TDK1</accession>
<organism evidence="1 2">
    <name type="scientific">Fodinibius halophilus</name>
    <dbReference type="NCBI Taxonomy" id="1736908"/>
    <lineage>
        <taxon>Bacteria</taxon>
        <taxon>Pseudomonadati</taxon>
        <taxon>Balneolota</taxon>
        <taxon>Balneolia</taxon>
        <taxon>Balneolales</taxon>
        <taxon>Balneolaceae</taxon>
        <taxon>Fodinibius</taxon>
    </lineage>
</organism>
<comment type="caution">
    <text evidence="1">The sequence shown here is derived from an EMBL/GenBank/DDBJ whole genome shotgun (WGS) entry which is preliminary data.</text>
</comment>
<protein>
    <submittedName>
        <fullName evidence="1">Uncharacterized protein</fullName>
    </submittedName>
</protein>
<evidence type="ECO:0000313" key="2">
    <source>
        <dbReference type="Proteomes" id="UP000479132"/>
    </source>
</evidence>